<gene>
    <name evidence="2" type="ORF">B0T23DRAFT_376065</name>
</gene>
<reference evidence="2 3" key="1">
    <citation type="journal article" date="2023" name="Mol. Phylogenet. Evol.">
        <title>Genome-scale phylogeny and comparative genomics of the fungal order Sordariales.</title>
        <authorList>
            <person name="Hensen N."/>
            <person name="Bonometti L."/>
            <person name="Westerberg I."/>
            <person name="Brannstrom I.O."/>
            <person name="Guillou S."/>
            <person name="Cros-Aarteil S."/>
            <person name="Calhoun S."/>
            <person name="Haridas S."/>
            <person name="Kuo A."/>
            <person name="Mondo S."/>
            <person name="Pangilinan J."/>
            <person name="Riley R."/>
            <person name="LaButti K."/>
            <person name="Andreopoulos B."/>
            <person name="Lipzen A."/>
            <person name="Chen C."/>
            <person name="Yan M."/>
            <person name="Daum C."/>
            <person name="Ng V."/>
            <person name="Clum A."/>
            <person name="Steindorff A."/>
            <person name="Ohm R.A."/>
            <person name="Martin F."/>
            <person name="Silar P."/>
            <person name="Natvig D.O."/>
            <person name="Lalanne C."/>
            <person name="Gautier V."/>
            <person name="Ament-Velasquez S.L."/>
            <person name="Kruys A."/>
            <person name="Hutchinson M.I."/>
            <person name="Powell A.J."/>
            <person name="Barry K."/>
            <person name="Miller A.N."/>
            <person name="Grigoriev I.V."/>
            <person name="Debuchy R."/>
            <person name="Gladieux P."/>
            <person name="Hiltunen Thoren M."/>
            <person name="Johannesson H."/>
        </authorList>
    </citation>
    <scope>NUCLEOTIDE SEQUENCE [LARGE SCALE GENOMIC DNA]</scope>
    <source>
        <strain evidence="2 3">FGSC 10403</strain>
    </source>
</reference>
<dbReference type="Proteomes" id="UP001285908">
    <property type="component" value="Unassembled WGS sequence"/>
</dbReference>
<keyword evidence="3" id="KW-1185">Reference proteome</keyword>
<protein>
    <submittedName>
        <fullName evidence="2">Uncharacterized protein</fullName>
    </submittedName>
</protein>
<dbReference type="EMBL" id="JAULSX010000003">
    <property type="protein sequence ID" value="KAK3494210.1"/>
    <property type="molecule type" value="Genomic_DNA"/>
</dbReference>
<evidence type="ECO:0000313" key="2">
    <source>
        <dbReference type="EMBL" id="KAK3494210.1"/>
    </source>
</evidence>
<organism evidence="2 3">
    <name type="scientific">Neurospora hispaniola</name>
    <dbReference type="NCBI Taxonomy" id="588809"/>
    <lineage>
        <taxon>Eukaryota</taxon>
        <taxon>Fungi</taxon>
        <taxon>Dikarya</taxon>
        <taxon>Ascomycota</taxon>
        <taxon>Pezizomycotina</taxon>
        <taxon>Sordariomycetes</taxon>
        <taxon>Sordariomycetidae</taxon>
        <taxon>Sordariales</taxon>
        <taxon>Sordariaceae</taxon>
        <taxon>Neurospora</taxon>
    </lineage>
</organism>
<evidence type="ECO:0000256" key="1">
    <source>
        <dbReference type="SAM" id="MobiDB-lite"/>
    </source>
</evidence>
<dbReference type="AlphaFoldDB" id="A0AAJ0I9A7"/>
<feature type="region of interest" description="Disordered" evidence="1">
    <location>
        <begin position="1"/>
        <end position="52"/>
    </location>
</feature>
<dbReference type="RefSeq" id="XP_062693639.1">
    <property type="nucleotide sequence ID" value="XM_062836929.1"/>
</dbReference>
<evidence type="ECO:0000313" key="3">
    <source>
        <dbReference type="Proteomes" id="UP001285908"/>
    </source>
</evidence>
<comment type="caution">
    <text evidence="2">The sequence shown here is derived from an EMBL/GenBank/DDBJ whole genome shotgun (WGS) entry which is preliminary data.</text>
</comment>
<accession>A0AAJ0I9A7</accession>
<proteinExistence type="predicted"/>
<name>A0AAJ0I9A7_9PEZI</name>
<sequence>MCPDEDPTASTPAPAPQFVKNDNPQNTKVPLDAALWNDTTYPRSLPTPQRPR</sequence>
<dbReference type="GeneID" id="87874551"/>